<dbReference type="OrthoDB" id="5967843at2759"/>
<accession>A0A5C3KXM8</accession>
<feature type="domain" description="Nephrocystin 3-like N-terminal" evidence="2">
    <location>
        <begin position="33"/>
        <end position="166"/>
    </location>
</feature>
<evidence type="ECO:0000259" key="2">
    <source>
        <dbReference type="Pfam" id="PF24883"/>
    </source>
</evidence>
<protein>
    <recommendedName>
        <fullName evidence="2">Nephrocystin 3-like N-terminal domain-containing protein</fullName>
    </recommendedName>
</protein>
<keyword evidence="4" id="KW-1185">Reference proteome</keyword>
<dbReference type="AlphaFoldDB" id="A0A5C3KXM8"/>
<sequence>KLMLDSITSSALLNLHDRFDPPQCNENTWVGLLSALKSWIEDQSPMLERLQCIMGSAGMGKSALVQTTTDNIFFLASDPIQNSLQRFIPTIAYQIALSNKSNPALGNCIFRAVDQDPSVFQCSIECQLEELIIKPLQLFSLPSFLYLICIDGLDKCVDQKSQSQLLSII</sequence>
<proteinExistence type="predicted"/>
<reference evidence="3 4" key="1">
    <citation type="journal article" date="2019" name="Nat. Ecol. Evol.">
        <title>Megaphylogeny resolves global patterns of mushroom evolution.</title>
        <authorList>
            <person name="Varga T."/>
            <person name="Krizsan K."/>
            <person name="Foldi C."/>
            <person name="Dima B."/>
            <person name="Sanchez-Garcia M."/>
            <person name="Sanchez-Ramirez S."/>
            <person name="Szollosi G.J."/>
            <person name="Szarkandi J.G."/>
            <person name="Papp V."/>
            <person name="Albert L."/>
            <person name="Andreopoulos W."/>
            <person name="Angelini C."/>
            <person name="Antonin V."/>
            <person name="Barry K.W."/>
            <person name="Bougher N.L."/>
            <person name="Buchanan P."/>
            <person name="Buyck B."/>
            <person name="Bense V."/>
            <person name="Catcheside P."/>
            <person name="Chovatia M."/>
            <person name="Cooper J."/>
            <person name="Damon W."/>
            <person name="Desjardin D."/>
            <person name="Finy P."/>
            <person name="Geml J."/>
            <person name="Haridas S."/>
            <person name="Hughes K."/>
            <person name="Justo A."/>
            <person name="Karasinski D."/>
            <person name="Kautmanova I."/>
            <person name="Kiss B."/>
            <person name="Kocsube S."/>
            <person name="Kotiranta H."/>
            <person name="LaButti K.M."/>
            <person name="Lechner B.E."/>
            <person name="Liimatainen K."/>
            <person name="Lipzen A."/>
            <person name="Lukacs Z."/>
            <person name="Mihaltcheva S."/>
            <person name="Morgado L.N."/>
            <person name="Niskanen T."/>
            <person name="Noordeloos M.E."/>
            <person name="Ohm R.A."/>
            <person name="Ortiz-Santana B."/>
            <person name="Ovrebo C."/>
            <person name="Racz N."/>
            <person name="Riley R."/>
            <person name="Savchenko A."/>
            <person name="Shiryaev A."/>
            <person name="Soop K."/>
            <person name="Spirin V."/>
            <person name="Szebenyi C."/>
            <person name="Tomsovsky M."/>
            <person name="Tulloss R.E."/>
            <person name="Uehling J."/>
            <person name="Grigoriev I.V."/>
            <person name="Vagvolgyi C."/>
            <person name="Papp T."/>
            <person name="Martin F.M."/>
            <person name="Miettinen O."/>
            <person name="Hibbett D.S."/>
            <person name="Nagy L.G."/>
        </authorList>
    </citation>
    <scope>NUCLEOTIDE SEQUENCE [LARGE SCALE GENOMIC DNA]</scope>
    <source>
        <strain evidence="3 4">CBS 121175</strain>
    </source>
</reference>
<name>A0A5C3KXM8_COPMA</name>
<feature type="non-terminal residue" evidence="3">
    <location>
        <position position="169"/>
    </location>
</feature>
<organism evidence="3 4">
    <name type="scientific">Coprinopsis marcescibilis</name>
    <name type="common">Agaric fungus</name>
    <name type="synonym">Psathyrella marcescibilis</name>
    <dbReference type="NCBI Taxonomy" id="230819"/>
    <lineage>
        <taxon>Eukaryota</taxon>
        <taxon>Fungi</taxon>
        <taxon>Dikarya</taxon>
        <taxon>Basidiomycota</taxon>
        <taxon>Agaricomycotina</taxon>
        <taxon>Agaricomycetes</taxon>
        <taxon>Agaricomycetidae</taxon>
        <taxon>Agaricales</taxon>
        <taxon>Agaricineae</taxon>
        <taxon>Psathyrellaceae</taxon>
        <taxon>Coprinopsis</taxon>
    </lineage>
</organism>
<dbReference type="EMBL" id="ML210188">
    <property type="protein sequence ID" value="TFK25316.1"/>
    <property type="molecule type" value="Genomic_DNA"/>
</dbReference>
<dbReference type="Proteomes" id="UP000307440">
    <property type="component" value="Unassembled WGS sequence"/>
</dbReference>
<evidence type="ECO:0000256" key="1">
    <source>
        <dbReference type="ARBA" id="ARBA00022737"/>
    </source>
</evidence>
<keyword evidence="1" id="KW-0677">Repeat</keyword>
<dbReference type="STRING" id="230819.A0A5C3KXM8"/>
<evidence type="ECO:0000313" key="4">
    <source>
        <dbReference type="Proteomes" id="UP000307440"/>
    </source>
</evidence>
<feature type="non-terminal residue" evidence="3">
    <location>
        <position position="1"/>
    </location>
</feature>
<gene>
    <name evidence="3" type="ORF">FA15DRAFT_559910</name>
</gene>
<dbReference type="Pfam" id="PF24883">
    <property type="entry name" value="NPHP3_N"/>
    <property type="match status" value="1"/>
</dbReference>
<dbReference type="InterPro" id="IPR056884">
    <property type="entry name" value="NPHP3-like_N"/>
</dbReference>
<evidence type="ECO:0000313" key="3">
    <source>
        <dbReference type="EMBL" id="TFK25316.1"/>
    </source>
</evidence>